<evidence type="ECO:0000313" key="2">
    <source>
        <dbReference type="EMBL" id="UPK71714.1"/>
    </source>
</evidence>
<dbReference type="Gene3D" id="1.20.120.450">
    <property type="entry name" value="dinb family like domain"/>
    <property type="match status" value="1"/>
</dbReference>
<dbReference type="RefSeq" id="WP_247813831.1">
    <property type="nucleotide sequence ID" value="NZ_CP095855.1"/>
</dbReference>
<name>A0ABY4I8Y7_CHIFI</name>
<feature type="domain" description="DinB-like" evidence="1">
    <location>
        <begin position="29"/>
        <end position="144"/>
    </location>
</feature>
<organism evidence="2 3">
    <name type="scientific">Chitinophaga filiformis</name>
    <name type="common">Myxococcus filiformis</name>
    <name type="synonym">Flexibacter filiformis</name>
    <dbReference type="NCBI Taxonomy" id="104663"/>
    <lineage>
        <taxon>Bacteria</taxon>
        <taxon>Pseudomonadati</taxon>
        <taxon>Bacteroidota</taxon>
        <taxon>Chitinophagia</taxon>
        <taxon>Chitinophagales</taxon>
        <taxon>Chitinophagaceae</taxon>
        <taxon>Chitinophaga</taxon>
    </lineage>
</organism>
<dbReference type="InterPro" id="IPR034660">
    <property type="entry name" value="DinB/YfiT-like"/>
</dbReference>
<proteinExistence type="predicted"/>
<protein>
    <submittedName>
        <fullName evidence="2">DinB family protein</fullName>
    </submittedName>
</protein>
<dbReference type="Pfam" id="PF12867">
    <property type="entry name" value="DinB_2"/>
    <property type="match status" value="1"/>
</dbReference>
<evidence type="ECO:0000259" key="1">
    <source>
        <dbReference type="Pfam" id="PF12867"/>
    </source>
</evidence>
<dbReference type="Proteomes" id="UP000830198">
    <property type="component" value="Chromosome"/>
</dbReference>
<keyword evidence="3" id="KW-1185">Reference proteome</keyword>
<dbReference type="SUPFAM" id="SSF109854">
    <property type="entry name" value="DinB/YfiT-like putative metalloenzymes"/>
    <property type="match status" value="1"/>
</dbReference>
<dbReference type="InterPro" id="IPR024775">
    <property type="entry name" value="DinB-like"/>
</dbReference>
<evidence type="ECO:0000313" key="3">
    <source>
        <dbReference type="Proteomes" id="UP000830198"/>
    </source>
</evidence>
<dbReference type="EMBL" id="CP095855">
    <property type="protein sequence ID" value="UPK71714.1"/>
    <property type="molecule type" value="Genomic_DNA"/>
</dbReference>
<sequence length="156" mass="17461">MNILTQISTHLLDTLEGENWTDVNIMDSLKDVTVQEATLRTKASPNTIASLVNHLIYWNGVMMQRINGIRVNIPDSNGYDVPDLAGEDDWADLKRKLVASTHELADAIKKVDEKRLQEPIVAGHSSTYKNLQGTVEHLHYHLGQIVILKKLIKAGI</sequence>
<accession>A0ABY4I8Y7</accession>
<gene>
    <name evidence="2" type="ORF">MYF79_10515</name>
</gene>
<reference evidence="2 3" key="1">
    <citation type="submission" date="2022-04" db="EMBL/GenBank/DDBJ databases">
        <title>The arsenic-methylating capacity of Chitinophaga filiformis YT5 during chitin decomposition.</title>
        <authorList>
            <person name="Chen G."/>
            <person name="Liang Y."/>
        </authorList>
    </citation>
    <scope>NUCLEOTIDE SEQUENCE [LARGE SCALE GENOMIC DNA]</scope>
    <source>
        <strain evidence="2 3">YT5</strain>
    </source>
</reference>